<gene>
    <name evidence="3" type="ORF">BLEM_1691</name>
</gene>
<feature type="transmembrane region" description="Helical" evidence="2">
    <location>
        <begin position="135"/>
        <end position="156"/>
    </location>
</feature>
<name>A0A261FNH2_9BIFI</name>
<dbReference type="Proteomes" id="UP000216352">
    <property type="component" value="Unassembled WGS sequence"/>
</dbReference>
<accession>A0A261FNH2</accession>
<keyword evidence="2" id="KW-1133">Transmembrane helix</keyword>
<evidence type="ECO:0000256" key="1">
    <source>
        <dbReference type="SAM" id="MobiDB-lite"/>
    </source>
</evidence>
<feature type="compositionally biased region" description="Low complexity" evidence="1">
    <location>
        <begin position="351"/>
        <end position="368"/>
    </location>
</feature>
<dbReference type="STRING" id="1603886.GCA_001895165_02263"/>
<comment type="caution">
    <text evidence="3">The sequence shown here is derived from an EMBL/GenBank/DDBJ whole genome shotgun (WGS) entry which is preliminary data.</text>
</comment>
<protein>
    <submittedName>
        <fullName evidence="3">Colicin transporter</fullName>
    </submittedName>
</protein>
<sequence>MSNKPFLSPRLTSWQLWTMSNDPDWRPWIDDIINHPHSYEALRMWGLTAAAEGFDTAGGAPRPEDARPQGVRALIDRIIGTPTPVPPLPQDPTGENTAVPARTETVGDVFDEFDEPGDLTDFTATVKTGLSWRPIIAIGLIALFVAAAAFSGCVAWRHWDRSRTEAGLTRARATCAEANEGTQTAAEAYYDALAAAKTVANTDETTLKDVSTMTELNDAISQDMPEISACDAETEQGLDETTASLGEAAKWYEDHMKSLQAAADAVEESVLDKTIADAEALLAASDGKVSDNATREALAKAIEERDADAIASAVKSVNSSVKAKEEADRKAREEAEAAAAQAQAEAEAQVQSQVQQYYQQQSYTPSYSGGSGTGGSSGSNGGTSGTGGGNDGWEVPAPSEPDPFPDYIN</sequence>
<feature type="region of interest" description="Disordered" evidence="1">
    <location>
        <begin position="351"/>
        <end position="409"/>
    </location>
</feature>
<keyword evidence="2" id="KW-0812">Transmembrane</keyword>
<feature type="compositionally biased region" description="Pro residues" evidence="1">
    <location>
        <begin position="398"/>
        <end position="409"/>
    </location>
</feature>
<proteinExistence type="predicted"/>
<evidence type="ECO:0000256" key="2">
    <source>
        <dbReference type="SAM" id="Phobius"/>
    </source>
</evidence>
<keyword evidence="4" id="KW-1185">Reference proteome</keyword>
<reference evidence="3 4" key="1">
    <citation type="journal article" date="2017" name="BMC Genomics">
        <title>Comparative genomic and phylogenomic analyses of the Bifidobacteriaceae family.</title>
        <authorList>
            <person name="Lugli G.A."/>
            <person name="Milani C."/>
            <person name="Turroni F."/>
            <person name="Duranti S."/>
            <person name="Mancabelli L."/>
            <person name="Mangifesta M."/>
            <person name="Ferrario C."/>
            <person name="Modesto M."/>
            <person name="Mattarelli P."/>
            <person name="Jiri K."/>
            <person name="van Sinderen D."/>
            <person name="Ventura M."/>
        </authorList>
    </citation>
    <scope>NUCLEOTIDE SEQUENCE [LARGE SCALE GENOMIC DNA]</scope>
    <source>
        <strain evidence="3 4">DSM 28807</strain>
    </source>
</reference>
<dbReference type="AlphaFoldDB" id="A0A261FNH2"/>
<evidence type="ECO:0000313" key="4">
    <source>
        <dbReference type="Proteomes" id="UP000216352"/>
    </source>
</evidence>
<organism evidence="3 4">
    <name type="scientific">Bifidobacterium lemurum</name>
    <dbReference type="NCBI Taxonomy" id="1603886"/>
    <lineage>
        <taxon>Bacteria</taxon>
        <taxon>Bacillati</taxon>
        <taxon>Actinomycetota</taxon>
        <taxon>Actinomycetes</taxon>
        <taxon>Bifidobacteriales</taxon>
        <taxon>Bifidobacteriaceae</taxon>
        <taxon>Bifidobacterium</taxon>
    </lineage>
</organism>
<keyword evidence="2" id="KW-0472">Membrane</keyword>
<evidence type="ECO:0000313" key="3">
    <source>
        <dbReference type="EMBL" id="OZG60722.1"/>
    </source>
</evidence>
<dbReference type="EMBL" id="MWWX01000013">
    <property type="protein sequence ID" value="OZG60722.1"/>
    <property type="molecule type" value="Genomic_DNA"/>
</dbReference>
<feature type="compositionally biased region" description="Gly residues" evidence="1">
    <location>
        <begin position="369"/>
        <end position="391"/>
    </location>
</feature>